<dbReference type="AlphaFoldDB" id="A0A2S5BGB5"/>
<dbReference type="InterPro" id="IPR053714">
    <property type="entry name" value="Iso_Racemase_Enz_sf"/>
</dbReference>
<evidence type="ECO:0008006" key="4">
    <source>
        <dbReference type="Google" id="ProtNLM"/>
    </source>
</evidence>
<dbReference type="InterPro" id="IPR015942">
    <property type="entry name" value="Asp/Glu/hydantoin_racemase"/>
</dbReference>
<accession>A0A2S5BGB5</accession>
<dbReference type="Proteomes" id="UP000237144">
    <property type="component" value="Unassembled WGS sequence"/>
</dbReference>
<dbReference type="STRING" id="741276.A0A2S5BGB5"/>
<protein>
    <recommendedName>
        <fullName evidence="4">Hydantoin racemase</fullName>
    </recommendedName>
</protein>
<comment type="caution">
    <text evidence="2">The sequence shown here is derived from an EMBL/GenBank/DDBJ whole genome shotgun (WGS) entry which is preliminary data.</text>
</comment>
<dbReference type="Gene3D" id="3.40.50.12500">
    <property type="match status" value="1"/>
</dbReference>
<organism evidence="2 3">
    <name type="scientific">Rhodotorula taiwanensis</name>
    <dbReference type="NCBI Taxonomy" id="741276"/>
    <lineage>
        <taxon>Eukaryota</taxon>
        <taxon>Fungi</taxon>
        <taxon>Dikarya</taxon>
        <taxon>Basidiomycota</taxon>
        <taxon>Pucciniomycotina</taxon>
        <taxon>Microbotryomycetes</taxon>
        <taxon>Sporidiobolales</taxon>
        <taxon>Sporidiobolaceae</taxon>
        <taxon>Rhodotorula</taxon>
    </lineage>
</organism>
<evidence type="ECO:0000256" key="1">
    <source>
        <dbReference type="ARBA" id="ARBA00038414"/>
    </source>
</evidence>
<dbReference type="PANTHER" id="PTHR28047:SF5">
    <property type="entry name" value="PROTEIN DCG1"/>
    <property type="match status" value="1"/>
</dbReference>
<proteinExistence type="inferred from homology"/>
<name>A0A2S5BGB5_9BASI</name>
<evidence type="ECO:0000313" key="2">
    <source>
        <dbReference type="EMBL" id="POY75810.1"/>
    </source>
</evidence>
<reference evidence="2 3" key="1">
    <citation type="journal article" date="2018" name="Front. Microbiol.">
        <title>Prospects for Fungal Bioremediation of Acidic Radioactive Waste Sites: Characterization and Genome Sequence of Rhodotorula taiwanensis MD1149.</title>
        <authorList>
            <person name="Tkavc R."/>
            <person name="Matrosova V.Y."/>
            <person name="Grichenko O.E."/>
            <person name="Gostincar C."/>
            <person name="Volpe R.P."/>
            <person name="Klimenkova P."/>
            <person name="Gaidamakova E.K."/>
            <person name="Zhou C.E."/>
            <person name="Stewart B.J."/>
            <person name="Lyman M.G."/>
            <person name="Malfatti S.A."/>
            <person name="Rubinfeld B."/>
            <person name="Courtot M."/>
            <person name="Singh J."/>
            <person name="Dalgard C.L."/>
            <person name="Hamilton T."/>
            <person name="Frey K.G."/>
            <person name="Gunde-Cimerman N."/>
            <person name="Dugan L."/>
            <person name="Daly M.J."/>
        </authorList>
    </citation>
    <scope>NUCLEOTIDE SEQUENCE [LARGE SCALE GENOMIC DNA]</scope>
    <source>
        <strain evidence="2 3">MD1149</strain>
    </source>
</reference>
<dbReference type="GO" id="GO:0047661">
    <property type="term" value="F:amino-acid racemase activity"/>
    <property type="evidence" value="ECO:0007669"/>
    <property type="project" value="InterPro"/>
</dbReference>
<comment type="similarity">
    <text evidence="1">Belongs to the HyuE racemase family.</text>
</comment>
<sequence>MSTNAHTPYRRKLLVINPNSTEAITDGLRDSFATVRLLEEFQVDYFTAPPHAPTGIRDFVTGIQTAAICFDALLERKCLESYDGFLVCCCKVDLLTDHALQHMIREHLGPTSPKPCIGMFEAGLSKALTLSRSFGVLSTGFGPKPLLSKGVTSFLGAAGSNKWVGGVTSGIKIEELRDPTAKDKVEQLMRETAVKVARSGADCVILGCAGMAGMEPLVQAAVREAGLPDVRVIDAAKAGLVILAGMVVTDT</sequence>
<dbReference type="EMBL" id="PJQD01000011">
    <property type="protein sequence ID" value="POY75810.1"/>
    <property type="molecule type" value="Genomic_DNA"/>
</dbReference>
<dbReference type="Pfam" id="PF01177">
    <property type="entry name" value="Asp_Glu_race"/>
    <property type="match status" value="1"/>
</dbReference>
<dbReference type="OrthoDB" id="412018at2759"/>
<keyword evidence="3" id="KW-1185">Reference proteome</keyword>
<dbReference type="InterPro" id="IPR052186">
    <property type="entry name" value="Hydantoin_racemase-like"/>
</dbReference>
<gene>
    <name evidence="2" type="ORF">BMF94_1123</name>
</gene>
<dbReference type="PANTHER" id="PTHR28047">
    <property type="entry name" value="PROTEIN DCG1"/>
    <property type="match status" value="1"/>
</dbReference>
<evidence type="ECO:0000313" key="3">
    <source>
        <dbReference type="Proteomes" id="UP000237144"/>
    </source>
</evidence>